<evidence type="ECO:0000313" key="12">
    <source>
        <dbReference type="Proteomes" id="UP001597186"/>
    </source>
</evidence>
<evidence type="ECO:0000256" key="9">
    <source>
        <dbReference type="PROSITE-ProRule" id="PRU01373"/>
    </source>
</evidence>
<dbReference type="InterPro" id="IPR038063">
    <property type="entry name" value="Transpep_catalytic_dom"/>
</dbReference>
<dbReference type="PANTHER" id="PTHR30582">
    <property type="entry name" value="L,D-TRANSPEPTIDASE"/>
    <property type="match status" value="1"/>
</dbReference>
<proteinExistence type="inferred from homology"/>
<comment type="pathway">
    <text evidence="1 9">Cell wall biogenesis; peptidoglycan biosynthesis.</text>
</comment>
<dbReference type="InterPro" id="IPR050979">
    <property type="entry name" value="LD-transpeptidase"/>
</dbReference>
<dbReference type="PANTHER" id="PTHR30582:SF24">
    <property type="entry name" value="L,D-TRANSPEPTIDASE ERFK_SRFK-RELATED"/>
    <property type="match status" value="1"/>
</dbReference>
<dbReference type="CDD" id="cd16913">
    <property type="entry name" value="YkuD_like"/>
    <property type="match status" value="1"/>
</dbReference>
<name>A0ABW4ED24_9RHOB</name>
<evidence type="ECO:0000256" key="4">
    <source>
        <dbReference type="ARBA" id="ARBA00022679"/>
    </source>
</evidence>
<keyword evidence="11" id="KW-0012">Acyltransferase</keyword>
<dbReference type="RefSeq" id="WP_379914434.1">
    <property type="nucleotide sequence ID" value="NZ_JBHUDD010000047.1"/>
</dbReference>
<keyword evidence="5" id="KW-0378">Hydrolase</keyword>
<dbReference type="Proteomes" id="UP001597186">
    <property type="component" value="Unassembled WGS sequence"/>
</dbReference>
<dbReference type="SUPFAM" id="SSF141523">
    <property type="entry name" value="L,D-transpeptidase catalytic domain-like"/>
    <property type="match status" value="1"/>
</dbReference>
<keyword evidence="3" id="KW-0328">Glycosyltransferase</keyword>
<evidence type="ECO:0000256" key="2">
    <source>
        <dbReference type="ARBA" id="ARBA00005992"/>
    </source>
</evidence>
<evidence type="ECO:0000256" key="8">
    <source>
        <dbReference type="ARBA" id="ARBA00023316"/>
    </source>
</evidence>
<keyword evidence="4 11" id="KW-0808">Transferase</keyword>
<evidence type="ECO:0000256" key="7">
    <source>
        <dbReference type="ARBA" id="ARBA00022984"/>
    </source>
</evidence>
<evidence type="ECO:0000259" key="10">
    <source>
        <dbReference type="PROSITE" id="PS52029"/>
    </source>
</evidence>
<sequence length="176" mass="20023">MPNATLAHAKGYSVPPEHAPRIVEMDQYFADGEIHVDPNFYALYLTLPDYKAWRYTVAVSQPALWEPGTYTLKWKAEWPRWRPTNAMIRRNPGKYAKYRNGMPGGPGNPLGARALYLFDGDRDTFLRIHGTTQPWTIGTASSNGCARMVNDHVIHLFDRVQKGARVVLHPRFDQVA</sequence>
<accession>A0ABW4ED24</accession>
<keyword evidence="12" id="KW-1185">Reference proteome</keyword>
<evidence type="ECO:0000313" key="11">
    <source>
        <dbReference type="EMBL" id="MFD1509235.1"/>
    </source>
</evidence>
<gene>
    <name evidence="11" type="ORF">ACFTOW_07450</name>
</gene>
<keyword evidence="6 9" id="KW-0133">Cell shape</keyword>
<dbReference type="Gene3D" id="2.40.440.10">
    <property type="entry name" value="L,D-transpeptidase catalytic domain-like"/>
    <property type="match status" value="1"/>
</dbReference>
<feature type="domain" description="L,D-TPase catalytic" evidence="10">
    <location>
        <begin position="32"/>
        <end position="169"/>
    </location>
</feature>
<keyword evidence="8 9" id="KW-0961">Cell wall biogenesis/degradation</keyword>
<dbReference type="EC" id="2.3.2.-" evidence="11"/>
<dbReference type="GO" id="GO:0016746">
    <property type="term" value="F:acyltransferase activity"/>
    <property type="evidence" value="ECO:0007669"/>
    <property type="project" value="UniProtKB-KW"/>
</dbReference>
<evidence type="ECO:0000256" key="5">
    <source>
        <dbReference type="ARBA" id="ARBA00022801"/>
    </source>
</evidence>
<comment type="caution">
    <text evidence="11">The sequence shown here is derived from an EMBL/GenBank/DDBJ whole genome shotgun (WGS) entry which is preliminary data.</text>
</comment>
<dbReference type="EMBL" id="JBHUDD010000047">
    <property type="protein sequence ID" value="MFD1509235.1"/>
    <property type="molecule type" value="Genomic_DNA"/>
</dbReference>
<reference evidence="12" key="1">
    <citation type="journal article" date="2019" name="Int. J. Syst. Evol. Microbiol.">
        <title>The Global Catalogue of Microorganisms (GCM) 10K type strain sequencing project: providing services to taxonomists for standard genome sequencing and annotation.</title>
        <authorList>
            <consortium name="The Broad Institute Genomics Platform"/>
            <consortium name="The Broad Institute Genome Sequencing Center for Infectious Disease"/>
            <person name="Wu L."/>
            <person name="Ma J."/>
        </authorList>
    </citation>
    <scope>NUCLEOTIDE SEQUENCE [LARGE SCALE GENOMIC DNA]</scope>
    <source>
        <strain evidence="12">CGMCC 1.12477</strain>
    </source>
</reference>
<evidence type="ECO:0000256" key="6">
    <source>
        <dbReference type="ARBA" id="ARBA00022960"/>
    </source>
</evidence>
<keyword evidence="7 9" id="KW-0573">Peptidoglycan synthesis</keyword>
<feature type="active site" description="Proton donor/acceptor" evidence="9">
    <location>
        <position position="129"/>
    </location>
</feature>
<feature type="active site" description="Nucleophile" evidence="9">
    <location>
        <position position="145"/>
    </location>
</feature>
<evidence type="ECO:0000256" key="1">
    <source>
        <dbReference type="ARBA" id="ARBA00004752"/>
    </source>
</evidence>
<comment type="similarity">
    <text evidence="2">Belongs to the YkuD family.</text>
</comment>
<organism evidence="11 12">
    <name type="scientific">Lacimonas salitolerans</name>
    <dbReference type="NCBI Taxonomy" id="1323750"/>
    <lineage>
        <taxon>Bacteria</taxon>
        <taxon>Pseudomonadati</taxon>
        <taxon>Pseudomonadota</taxon>
        <taxon>Alphaproteobacteria</taxon>
        <taxon>Rhodobacterales</taxon>
        <taxon>Paracoccaceae</taxon>
        <taxon>Lacimonas</taxon>
    </lineage>
</organism>
<dbReference type="Pfam" id="PF03734">
    <property type="entry name" value="YkuD"/>
    <property type="match status" value="1"/>
</dbReference>
<protein>
    <submittedName>
        <fullName evidence="11">L,D-transpeptidase</fullName>
        <ecNumber evidence="11">2.3.2.-</ecNumber>
    </submittedName>
</protein>
<dbReference type="InterPro" id="IPR005490">
    <property type="entry name" value="LD_TPept_cat_dom"/>
</dbReference>
<evidence type="ECO:0000256" key="3">
    <source>
        <dbReference type="ARBA" id="ARBA00022676"/>
    </source>
</evidence>
<dbReference type="PROSITE" id="PS52029">
    <property type="entry name" value="LD_TPASE"/>
    <property type="match status" value="1"/>
</dbReference>